<dbReference type="EMBL" id="KE344218">
    <property type="protein sequence ID" value="EXB54984.1"/>
    <property type="molecule type" value="Genomic_DNA"/>
</dbReference>
<proteinExistence type="predicted"/>
<evidence type="ECO:0000313" key="3">
    <source>
        <dbReference type="Proteomes" id="UP000030645"/>
    </source>
</evidence>
<protein>
    <submittedName>
        <fullName evidence="2">Uncharacterized protein</fullName>
    </submittedName>
</protein>
<evidence type="ECO:0000313" key="2">
    <source>
        <dbReference type="EMBL" id="EXB54984.1"/>
    </source>
</evidence>
<dbReference type="Proteomes" id="UP000030645">
    <property type="component" value="Unassembled WGS sequence"/>
</dbReference>
<evidence type="ECO:0000256" key="1">
    <source>
        <dbReference type="SAM" id="MobiDB-lite"/>
    </source>
</evidence>
<accession>W9R5L2</accession>
<reference evidence="3" key="1">
    <citation type="submission" date="2013-01" db="EMBL/GenBank/DDBJ databases">
        <title>Draft Genome Sequence of a Mulberry Tree, Morus notabilis C.K. Schneid.</title>
        <authorList>
            <person name="He N."/>
            <person name="Zhao S."/>
        </authorList>
    </citation>
    <scope>NUCLEOTIDE SEQUENCE</scope>
</reference>
<name>W9R5L2_9ROSA</name>
<gene>
    <name evidence="2" type="ORF">L484_000797</name>
</gene>
<keyword evidence="3" id="KW-1185">Reference proteome</keyword>
<sequence length="103" mass="11226">MGGSLNSSIERREDKIDSTDRKTTTKVGVDVPWEEWIIERGIFLSQAFTNSVRTHGRLKIATAFAGLALQVEVLTGRVAEGGRRVVAGWRLGDVRATVVADGD</sequence>
<organism evidence="2 3">
    <name type="scientific">Morus notabilis</name>
    <dbReference type="NCBI Taxonomy" id="981085"/>
    <lineage>
        <taxon>Eukaryota</taxon>
        <taxon>Viridiplantae</taxon>
        <taxon>Streptophyta</taxon>
        <taxon>Embryophyta</taxon>
        <taxon>Tracheophyta</taxon>
        <taxon>Spermatophyta</taxon>
        <taxon>Magnoliopsida</taxon>
        <taxon>eudicotyledons</taxon>
        <taxon>Gunneridae</taxon>
        <taxon>Pentapetalae</taxon>
        <taxon>rosids</taxon>
        <taxon>fabids</taxon>
        <taxon>Rosales</taxon>
        <taxon>Moraceae</taxon>
        <taxon>Moreae</taxon>
        <taxon>Morus</taxon>
    </lineage>
</organism>
<feature type="region of interest" description="Disordered" evidence="1">
    <location>
        <begin position="1"/>
        <end position="25"/>
    </location>
</feature>
<dbReference type="AlphaFoldDB" id="W9R5L2"/>
<feature type="compositionally biased region" description="Basic and acidic residues" evidence="1">
    <location>
        <begin position="9"/>
        <end position="23"/>
    </location>
</feature>